<dbReference type="EnsemblMetazoa" id="GPAI045442-RA">
    <property type="protein sequence ID" value="GPAI045442-PA"/>
    <property type="gene ID" value="GPAI045442"/>
</dbReference>
<accession>A0A1B0AH19</accession>
<dbReference type="VEuPathDB" id="VectorBase:GPAI045442"/>
<reference evidence="2" key="1">
    <citation type="submission" date="2014-03" db="EMBL/GenBank/DDBJ databases">
        <authorList>
            <person name="Aksoy S."/>
            <person name="Warren W."/>
            <person name="Wilson R.K."/>
        </authorList>
    </citation>
    <scope>NUCLEOTIDE SEQUENCE [LARGE SCALE GENOMIC DNA]</scope>
    <source>
        <strain evidence="2">IAEA</strain>
    </source>
</reference>
<dbReference type="AlphaFoldDB" id="A0A1B0AH19"/>
<keyword evidence="2" id="KW-1185">Reference proteome</keyword>
<evidence type="ECO:0000313" key="2">
    <source>
        <dbReference type="Proteomes" id="UP000092445"/>
    </source>
</evidence>
<proteinExistence type="predicted"/>
<sequence>MKSELGDATEETDPKFALQKKILNRSNKPTVLENHYDLWYPSLEAAKKDASLVHLLEDYYKFKRT</sequence>
<dbReference type="Proteomes" id="UP000092445">
    <property type="component" value="Unassembled WGS sequence"/>
</dbReference>
<protein>
    <submittedName>
        <fullName evidence="1">Uncharacterized protein</fullName>
    </submittedName>
</protein>
<evidence type="ECO:0000313" key="1">
    <source>
        <dbReference type="EnsemblMetazoa" id="GPAI045442-PA"/>
    </source>
</evidence>
<name>A0A1B0AH19_GLOPL</name>
<organism evidence="1 2">
    <name type="scientific">Glossina pallidipes</name>
    <name type="common">Tsetse fly</name>
    <dbReference type="NCBI Taxonomy" id="7398"/>
    <lineage>
        <taxon>Eukaryota</taxon>
        <taxon>Metazoa</taxon>
        <taxon>Ecdysozoa</taxon>
        <taxon>Arthropoda</taxon>
        <taxon>Hexapoda</taxon>
        <taxon>Insecta</taxon>
        <taxon>Pterygota</taxon>
        <taxon>Neoptera</taxon>
        <taxon>Endopterygota</taxon>
        <taxon>Diptera</taxon>
        <taxon>Brachycera</taxon>
        <taxon>Muscomorpha</taxon>
        <taxon>Hippoboscoidea</taxon>
        <taxon>Glossinidae</taxon>
        <taxon>Glossina</taxon>
    </lineage>
</organism>
<reference evidence="1" key="2">
    <citation type="submission" date="2020-05" db="UniProtKB">
        <authorList>
            <consortium name="EnsemblMetazoa"/>
        </authorList>
    </citation>
    <scope>IDENTIFICATION</scope>
    <source>
        <strain evidence="1">IAEA</strain>
    </source>
</reference>
<dbReference type="STRING" id="7398.A0A1B0AH19"/>